<gene>
    <name evidence="2" type="ORF">MNBD_PLANCTO03-242</name>
</gene>
<accession>A0A3B1E0F0</accession>
<reference evidence="2" key="1">
    <citation type="submission" date="2018-06" db="EMBL/GenBank/DDBJ databases">
        <authorList>
            <person name="Zhirakovskaya E."/>
        </authorList>
    </citation>
    <scope>NUCLEOTIDE SEQUENCE</scope>
</reference>
<organism evidence="2">
    <name type="scientific">hydrothermal vent metagenome</name>
    <dbReference type="NCBI Taxonomy" id="652676"/>
    <lineage>
        <taxon>unclassified sequences</taxon>
        <taxon>metagenomes</taxon>
        <taxon>ecological metagenomes</taxon>
    </lineage>
</organism>
<dbReference type="EMBL" id="UOGK01000142">
    <property type="protein sequence ID" value="VAX38495.1"/>
    <property type="molecule type" value="Genomic_DNA"/>
</dbReference>
<evidence type="ECO:0000256" key="1">
    <source>
        <dbReference type="SAM" id="MobiDB-lite"/>
    </source>
</evidence>
<protein>
    <submittedName>
        <fullName evidence="2">Uncharacterized protein</fullName>
    </submittedName>
</protein>
<evidence type="ECO:0000313" key="2">
    <source>
        <dbReference type="EMBL" id="VAX38495.1"/>
    </source>
</evidence>
<dbReference type="AlphaFoldDB" id="A0A3B1E0F0"/>
<feature type="region of interest" description="Disordered" evidence="1">
    <location>
        <begin position="378"/>
        <end position="403"/>
    </location>
</feature>
<feature type="non-terminal residue" evidence="2">
    <location>
        <position position="403"/>
    </location>
</feature>
<feature type="compositionally biased region" description="Gly residues" evidence="1">
    <location>
        <begin position="387"/>
        <end position="403"/>
    </location>
</feature>
<name>A0A3B1E0F0_9ZZZZ</name>
<sequence length="403" mass="42398">MRNRKSSRVGRLFGLAGAAEAVQLEQLEGRRLLSADLAGIRLVLNADGTAEVRQWTGEHETIDGTSSGEPARFRLTANEQRFVGENDFTGVSATNWSEFLLYEDGELGVTYTDSGPQQVGSSFRMSDGYELGWMIEGVAGNSQILSFLHELPTSIAIPDLSGSWLYSSIALPTSGSAKSSTIAGAYGTLNIIDLLGNFSWKATEIGGASEGTGQIQSLSSFGLGQISGSEYFAVSNGGNMMTTVDLSYGDGLTYLSVALRRGDTLTTEQIAGEYRYGAALGGDAATRRGADLLAFESVYLKLDLDGTLTAYDLADWDEGTQTVVHSGTWSRLPEGRTVLLNYAGSGEGQLIGFGTEGETFISLRVSHENGESYVLGQGERVNKDNGSGDGGDGGDGGGGDGGD</sequence>
<proteinExistence type="predicted"/>